<dbReference type="PANTHER" id="PTHR44499:SF1">
    <property type="entry name" value="JOUBERIN"/>
    <property type="match status" value="1"/>
</dbReference>
<dbReference type="SUPFAM" id="SSF50978">
    <property type="entry name" value="WD40 repeat-like"/>
    <property type="match status" value="1"/>
</dbReference>
<proteinExistence type="predicted"/>
<protein>
    <submittedName>
        <fullName evidence="1">Uncharacterized protein</fullName>
    </submittedName>
</protein>
<dbReference type="InterPro" id="IPR001680">
    <property type="entry name" value="WD40_rpt"/>
</dbReference>
<dbReference type="AlphaFoldDB" id="A0A8J4TAM6"/>
<dbReference type="Gene3D" id="2.130.10.10">
    <property type="entry name" value="YVTN repeat-like/Quinoprotein amine dehydrogenase"/>
    <property type="match status" value="1"/>
</dbReference>
<dbReference type="EMBL" id="LUCH01006630">
    <property type="protein sequence ID" value="KAF5397197.1"/>
    <property type="molecule type" value="Genomic_DNA"/>
</dbReference>
<dbReference type="InterPro" id="IPR052803">
    <property type="entry name" value="Cilium-Associated_Jouberin"/>
</dbReference>
<dbReference type="SMART" id="SM00320">
    <property type="entry name" value="WD40"/>
    <property type="match status" value="4"/>
</dbReference>
<accession>A0A8J4TAM6</accession>
<dbReference type="GO" id="GO:0036064">
    <property type="term" value="C:ciliary basal body"/>
    <property type="evidence" value="ECO:0007669"/>
    <property type="project" value="TreeGrafter"/>
</dbReference>
<dbReference type="PANTHER" id="PTHR44499">
    <property type="entry name" value="JOUBERIN"/>
    <property type="match status" value="1"/>
</dbReference>
<gene>
    <name evidence="1" type="ORF">PHET_10021</name>
</gene>
<name>A0A8J4TAM6_9TREM</name>
<evidence type="ECO:0000313" key="2">
    <source>
        <dbReference type="Proteomes" id="UP000748531"/>
    </source>
</evidence>
<comment type="caution">
    <text evidence="1">The sequence shown here is derived from an EMBL/GenBank/DDBJ whole genome shotgun (WGS) entry which is preliminary data.</text>
</comment>
<dbReference type="InterPro" id="IPR015943">
    <property type="entry name" value="WD40/YVTN_repeat-like_dom_sf"/>
</dbReference>
<evidence type="ECO:0000313" key="1">
    <source>
        <dbReference type="EMBL" id="KAF5397197.1"/>
    </source>
</evidence>
<organism evidence="1 2">
    <name type="scientific">Paragonimus heterotremus</name>
    <dbReference type="NCBI Taxonomy" id="100268"/>
    <lineage>
        <taxon>Eukaryota</taxon>
        <taxon>Metazoa</taxon>
        <taxon>Spiralia</taxon>
        <taxon>Lophotrochozoa</taxon>
        <taxon>Platyhelminthes</taxon>
        <taxon>Trematoda</taxon>
        <taxon>Digenea</taxon>
        <taxon>Plagiorchiida</taxon>
        <taxon>Troglotremata</taxon>
        <taxon>Troglotrematidae</taxon>
        <taxon>Paragonimus</taxon>
    </lineage>
</organism>
<dbReference type="Proteomes" id="UP000748531">
    <property type="component" value="Unassembled WGS sequence"/>
</dbReference>
<dbReference type="Pfam" id="PF00400">
    <property type="entry name" value="WD40"/>
    <property type="match status" value="2"/>
</dbReference>
<keyword evidence="2" id="KW-1185">Reference proteome</keyword>
<dbReference type="OrthoDB" id="2096344at2759"/>
<dbReference type="InterPro" id="IPR036322">
    <property type="entry name" value="WD40_repeat_dom_sf"/>
</dbReference>
<dbReference type="GO" id="GO:0044458">
    <property type="term" value="P:motile cilium assembly"/>
    <property type="evidence" value="ECO:0007669"/>
    <property type="project" value="TreeGrafter"/>
</dbReference>
<sequence>MTNSGYFVQHDNPADVITITRTDVATLTLVLFLYTNCSSTHQLLQELTGHHQSHINTIAFNVAGDKLHSGDAKGNLIVWTYDGISNNTGWKFHQRISNRELEDCIINHLEAHPVQNLLLVHTRDSCPKMIDLRSGFTSTRFHGMLNHQQLLRSCITPCGSFVISGSEDCNVYVWNAITGDPVACYRQLQFSQPVTSISFHPTENVIAFASLDPESPLLLYAYNPKGDPVACYRQLQFSQPVTSISFHPTENVIAFASLDPESPLLLYAYNPKVHNLEISLEHLRYDVSGEGQKYSLEKRNLDQIRAQKERRKTARVRVALAKLDSVVEREKPLKDESTKLDEMEWRPKFTAIDEVVSFTTCWSLH</sequence>
<reference evidence="1" key="1">
    <citation type="submission" date="2019-05" db="EMBL/GenBank/DDBJ databases">
        <title>Annotation for the trematode Paragonimus heterotremus.</title>
        <authorList>
            <person name="Choi Y.-J."/>
        </authorList>
    </citation>
    <scope>NUCLEOTIDE SEQUENCE</scope>
    <source>
        <strain evidence="1">LC</strain>
    </source>
</reference>